<name>K9DCP1_9BURK</name>
<dbReference type="PATRIC" id="fig|883126.3.peg.2721"/>
<feature type="compositionally biased region" description="Basic and acidic residues" evidence="1">
    <location>
        <begin position="395"/>
        <end position="405"/>
    </location>
</feature>
<evidence type="ECO:0000256" key="1">
    <source>
        <dbReference type="SAM" id="MobiDB-lite"/>
    </source>
</evidence>
<keyword evidence="2" id="KW-0472">Membrane</keyword>
<reference evidence="3 4" key="1">
    <citation type="submission" date="2012-09" db="EMBL/GenBank/DDBJ databases">
        <title>The Genome Sequence of Massilia timonae CCUG 45783.</title>
        <authorList>
            <consortium name="The Broad Institute Genome Sequencing Platform"/>
            <person name="Earl A."/>
            <person name="Ward D."/>
            <person name="Feldgarden M."/>
            <person name="Gevers D."/>
            <person name="Huys G."/>
            <person name="Walker B."/>
            <person name="Young S.K."/>
            <person name="Zeng Q."/>
            <person name="Gargeya S."/>
            <person name="Fitzgerald M."/>
            <person name="Haas B."/>
            <person name="Abouelleil A."/>
            <person name="Alvarado L."/>
            <person name="Arachchi H.M."/>
            <person name="Berlin A.M."/>
            <person name="Chapman S.B."/>
            <person name="Goldberg J."/>
            <person name="Griggs A."/>
            <person name="Gujja S."/>
            <person name="Hansen M."/>
            <person name="Howarth C."/>
            <person name="Imamovic A."/>
            <person name="Larimer J."/>
            <person name="McCowen C."/>
            <person name="Montmayeur A."/>
            <person name="Murphy C."/>
            <person name="Neiman D."/>
            <person name="Pearson M."/>
            <person name="Priest M."/>
            <person name="Roberts A."/>
            <person name="Saif S."/>
            <person name="Shea T."/>
            <person name="Sisk P."/>
            <person name="Sykes S."/>
            <person name="Wortman J."/>
            <person name="Nusbaum C."/>
            <person name="Birren B."/>
        </authorList>
    </citation>
    <scope>NUCLEOTIDE SEQUENCE [LARGE SCALE GENOMIC DNA]</scope>
    <source>
        <strain evidence="3 4">CCUG 45783</strain>
    </source>
</reference>
<dbReference type="Proteomes" id="UP000009874">
    <property type="component" value="Unassembled WGS sequence"/>
</dbReference>
<feature type="transmembrane region" description="Helical" evidence="2">
    <location>
        <begin position="171"/>
        <end position="189"/>
    </location>
</feature>
<organism evidence="3 4">
    <name type="scientific">Massilia timonae CCUG 45783</name>
    <dbReference type="NCBI Taxonomy" id="883126"/>
    <lineage>
        <taxon>Bacteria</taxon>
        <taxon>Pseudomonadati</taxon>
        <taxon>Pseudomonadota</taxon>
        <taxon>Betaproteobacteria</taxon>
        <taxon>Burkholderiales</taxon>
        <taxon>Oxalobacteraceae</taxon>
        <taxon>Telluria group</taxon>
        <taxon>Massilia</taxon>
    </lineage>
</organism>
<dbReference type="InterPro" id="IPR007404">
    <property type="entry name" value="YdjM-like"/>
</dbReference>
<dbReference type="Pfam" id="PF04307">
    <property type="entry name" value="YdjM"/>
    <property type="match status" value="1"/>
</dbReference>
<dbReference type="OrthoDB" id="9781927at2"/>
<protein>
    <recommendedName>
        <fullName evidence="5">Inner membrane protein</fullName>
    </recommendedName>
</protein>
<dbReference type="eggNOG" id="COG1988">
    <property type="taxonomic scope" value="Bacteria"/>
</dbReference>
<evidence type="ECO:0000313" key="4">
    <source>
        <dbReference type="Proteomes" id="UP000009874"/>
    </source>
</evidence>
<feature type="transmembrane region" description="Helical" evidence="2">
    <location>
        <begin position="74"/>
        <end position="93"/>
    </location>
</feature>
<dbReference type="RefSeq" id="WP_005667198.1">
    <property type="nucleotide sequence ID" value="NZ_JH992923.1"/>
</dbReference>
<dbReference type="STRING" id="47229.LO55_3387"/>
<keyword evidence="2" id="KW-0812">Transmembrane</keyword>
<accession>K9DCP1</accession>
<feature type="transmembrane region" description="Helical" evidence="2">
    <location>
        <begin position="195"/>
        <end position="212"/>
    </location>
</feature>
<dbReference type="HOGENOM" id="CLU_695907_0_0_4"/>
<dbReference type="EMBL" id="AGZI01000033">
    <property type="protein sequence ID" value="EKU82003.1"/>
    <property type="molecule type" value="Genomic_DNA"/>
</dbReference>
<proteinExistence type="predicted"/>
<feature type="transmembrane region" description="Helical" evidence="2">
    <location>
        <begin position="105"/>
        <end position="124"/>
    </location>
</feature>
<dbReference type="PANTHER" id="PTHR40031:SF1">
    <property type="entry name" value="MEMBRANE-BOUND METAL-DEPENDENT HYDROLASE"/>
    <property type="match status" value="1"/>
</dbReference>
<keyword evidence="2" id="KW-1133">Transmembrane helix</keyword>
<dbReference type="AlphaFoldDB" id="K9DCP1"/>
<feature type="transmembrane region" description="Helical" evidence="2">
    <location>
        <begin position="144"/>
        <end position="166"/>
    </location>
</feature>
<gene>
    <name evidence="3" type="ORF">HMPREF9710_02696</name>
</gene>
<sequence>MDNLTHSLVGLALGELADRALPFQPDPHQARTRRRVLLATGALASNFPDLDLVLTPLLAPPLGYLLHHRGHTHTLLYALPQIALLLGLLWLLWPGARRLLRDDRTARRAVLATAALGMVLHLSLDFLNVYGVHPFHPLDSRWLYGDMVFIIEPVFWTALGIALALLAPNRLLRWLFAALILAAPVAFTYLGFLQWGSLAGLLLLAGVVGFMARRGGARGVVTALVACLGFIAVQGVAGQLAREQIRAALAQVDPGSRVLDLPLSAFPSNPLCWSFATITDHGGAGSYAVRLGVLSLAPGITSVAACPARFGGEPGAPAEALSWKYREHGSLAGLRALQQDNCHFDGWLRFARVPSLVDGKATDIRFSAPGEENFSTLPYDEMAGQPCPAPVPQWERPRQDLLDGR</sequence>
<comment type="caution">
    <text evidence="3">The sequence shown here is derived from an EMBL/GenBank/DDBJ whole genome shotgun (WGS) entry which is preliminary data.</text>
</comment>
<feature type="transmembrane region" description="Helical" evidence="2">
    <location>
        <begin position="219"/>
        <end position="237"/>
    </location>
</feature>
<evidence type="ECO:0000256" key="2">
    <source>
        <dbReference type="SAM" id="Phobius"/>
    </source>
</evidence>
<keyword evidence="4" id="KW-1185">Reference proteome</keyword>
<feature type="region of interest" description="Disordered" evidence="1">
    <location>
        <begin position="377"/>
        <end position="405"/>
    </location>
</feature>
<dbReference type="PANTHER" id="PTHR40031">
    <property type="entry name" value="HYPOTHETICAL MEMBRANE SPANNING PROTEIN"/>
    <property type="match status" value="1"/>
</dbReference>
<dbReference type="InterPro" id="IPR053170">
    <property type="entry name" value="Transcription_regulator"/>
</dbReference>
<evidence type="ECO:0008006" key="5">
    <source>
        <dbReference type="Google" id="ProtNLM"/>
    </source>
</evidence>
<evidence type="ECO:0000313" key="3">
    <source>
        <dbReference type="EMBL" id="EKU82003.1"/>
    </source>
</evidence>